<keyword evidence="6" id="KW-0391">Immunity</keyword>
<dbReference type="GO" id="GO:0042742">
    <property type="term" value="P:defense response to bacterium"/>
    <property type="evidence" value="ECO:0007669"/>
    <property type="project" value="UniProtKB-KW"/>
</dbReference>
<sequence>MQKQLIVSILVFASLAFATAENKIPPPKPEDGQRETKWKVEDPGIINLQHREKLYESGPHRFDATAAYKKNFVDKMDPARTIARVDYKYLPGDTSLGVQAENIQRFGTVLSAEATRNLYKDRKSSLDVGVNYGQTFSPFVRSEPFFGGFVRGRF</sequence>
<evidence type="ECO:0000256" key="2">
    <source>
        <dbReference type="ARBA" id="ARBA00007550"/>
    </source>
</evidence>
<feature type="signal peptide" evidence="8">
    <location>
        <begin position="1"/>
        <end position="20"/>
    </location>
</feature>
<evidence type="ECO:0000256" key="3">
    <source>
        <dbReference type="ARBA" id="ARBA00022525"/>
    </source>
</evidence>
<comment type="subcellular location">
    <subcellularLocation>
        <location evidence="1">Secreted</location>
    </subcellularLocation>
</comment>
<evidence type="ECO:0000259" key="9">
    <source>
        <dbReference type="Pfam" id="PF03769"/>
    </source>
</evidence>
<keyword evidence="12" id="KW-1185">Reference proteome</keyword>
<evidence type="ECO:0000313" key="11">
    <source>
        <dbReference type="EMBL" id="KAH0821330.1"/>
    </source>
</evidence>
<evidence type="ECO:0000256" key="4">
    <source>
        <dbReference type="ARBA" id="ARBA00022529"/>
    </source>
</evidence>
<proteinExistence type="inferred from homology"/>
<dbReference type="AlphaFoldDB" id="A0A8J6HPI5"/>
<keyword evidence="8" id="KW-0732">Signal</keyword>
<keyword evidence="5" id="KW-0399">Innate immunity</keyword>
<dbReference type="GO" id="GO:0045087">
    <property type="term" value="P:innate immune response"/>
    <property type="evidence" value="ECO:0007669"/>
    <property type="project" value="UniProtKB-KW"/>
</dbReference>
<protein>
    <recommendedName>
        <fullName evidence="9">Attacin C-terminal domain-containing protein</fullName>
    </recommendedName>
</protein>
<name>A0A8J6HPI5_TENMO</name>
<evidence type="ECO:0000256" key="5">
    <source>
        <dbReference type="ARBA" id="ARBA00022588"/>
    </source>
</evidence>
<evidence type="ECO:0000313" key="12">
    <source>
        <dbReference type="Proteomes" id="UP000719412"/>
    </source>
</evidence>
<keyword evidence="7" id="KW-0044">Antibiotic</keyword>
<dbReference type="EMBL" id="JABDTM020008349">
    <property type="protein sequence ID" value="KAH0821330.1"/>
    <property type="molecule type" value="Genomic_DNA"/>
</dbReference>
<dbReference type="Pfam" id="PF03769">
    <property type="entry name" value="Attacin_C"/>
    <property type="match status" value="1"/>
</dbReference>
<reference evidence="10" key="1">
    <citation type="journal article" date="2020" name="J Insects Food Feed">
        <title>The yellow mealworm (Tenebrio molitor) genome: a resource for the emerging insects as food and feed industry.</title>
        <authorList>
            <person name="Eriksson T."/>
            <person name="Andere A."/>
            <person name="Kelstrup H."/>
            <person name="Emery V."/>
            <person name="Picard C."/>
        </authorList>
    </citation>
    <scope>NUCLEOTIDE SEQUENCE</scope>
    <source>
        <strain evidence="10">Stoneville</strain>
        <tissue evidence="10">Whole head</tissue>
    </source>
</reference>
<accession>A0A8J6HPI5</accession>
<dbReference type="EMBL" id="JABDTM020018140">
    <property type="protein sequence ID" value="KAH0818237.1"/>
    <property type="molecule type" value="Genomic_DNA"/>
</dbReference>
<comment type="similarity">
    <text evidence="2">Belongs to the attacin/sarcotoxin-2 family.</text>
</comment>
<dbReference type="GO" id="GO:0005576">
    <property type="term" value="C:extracellular region"/>
    <property type="evidence" value="ECO:0007669"/>
    <property type="project" value="UniProtKB-SubCell"/>
</dbReference>
<dbReference type="Proteomes" id="UP000719412">
    <property type="component" value="Unassembled WGS sequence"/>
</dbReference>
<dbReference type="InterPro" id="IPR005521">
    <property type="entry name" value="Attacin_C"/>
</dbReference>
<keyword evidence="3" id="KW-0964">Secreted</keyword>
<evidence type="ECO:0000256" key="7">
    <source>
        <dbReference type="ARBA" id="ARBA00023022"/>
    </source>
</evidence>
<feature type="chain" id="PRO_5035391878" description="Attacin C-terminal domain-containing protein" evidence="8">
    <location>
        <begin position="21"/>
        <end position="154"/>
    </location>
</feature>
<gene>
    <name evidence="11" type="ORF">GEV33_001461</name>
    <name evidence="10" type="ORF">GEV33_004554</name>
</gene>
<evidence type="ECO:0000256" key="1">
    <source>
        <dbReference type="ARBA" id="ARBA00004613"/>
    </source>
</evidence>
<feature type="domain" description="Attacin C-terminal" evidence="9">
    <location>
        <begin position="48"/>
        <end position="148"/>
    </location>
</feature>
<evidence type="ECO:0000256" key="8">
    <source>
        <dbReference type="SAM" id="SignalP"/>
    </source>
</evidence>
<keyword evidence="4" id="KW-0929">Antimicrobial</keyword>
<reference evidence="10" key="2">
    <citation type="submission" date="2021-08" db="EMBL/GenBank/DDBJ databases">
        <authorList>
            <person name="Eriksson T."/>
        </authorList>
    </citation>
    <scope>NUCLEOTIDE SEQUENCE</scope>
    <source>
        <strain evidence="10">Stoneville</strain>
        <tissue evidence="10">Whole head</tissue>
    </source>
</reference>
<organism evidence="10 12">
    <name type="scientific">Tenebrio molitor</name>
    <name type="common">Yellow mealworm beetle</name>
    <dbReference type="NCBI Taxonomy" id="7067"/>
    <lineage>
        <taxon>Eukaryota</taxon>
        <taxon>Metazoa</taxon>
        <taxon>Ecdysozoa</taxon>
        <taxon>Arthropoda</taxon>
        <taxon>Hexapoda</taxon>
        <taxon>Insecta</taxon>
        <taxon>Pterygota</taxon>
        <taxon>Neoptera</taxon>
        <taxon>Endopterygota</taxon>
        <taxon>Coleoptera</taxon>
        <taxon>Polyphaga</taxon>
        <taxon>Cucujiformia</taxon>
        <taxon>Tenebrionidae</taxon>
        <taxon>Tenebrio</taxon>
    </lineage>
</organism>
<comment type="caution">
    <text evidence="10">The sequence shown here is derived from an EMBL/GenBank/DDBJ whole genome shotgun (WGS) entry which is preliminary data.</text>
</comment>
<evidence type="ECO:0000256" key="6">
    <source>
        <dbReference type="ARBA" id="ARBA00022859"/>
    </source>
</evidence>
<evidence type="ECO:0000313" key="10">
    <source>
        <dbReference type="EMBL" id="KAH0818237.1"/>
    </source>
</evidence>